<proteinExistence type="predicted"/>
<dbReference type="AlphaFoldDB" id="A0A3N4KS65"/>
<feature type="region of interest" description="Disordered" evidence="1">
    <location>
        <begin position="95"/>
        <end position="118"/>
    </location>
</feature>
<protein>
    <submittedName>
        <fullName evidence="2">Uncharacterized protein</fullName>
    </submittedName>
</protein>
<reference evidence="2 3" key="1">
    <citation type="journal article" date="2018" name="Nat. Ecol. Evol.">
        <title>Pezizomycetes genomes reveal the molecular basis of ectomycorrhizal truffle lifestyle.</title>
        <authorList>
            <person name="Murat C."/>
            <person name="Payen T."/>
            <person name="Noel B."/>
            <person name="Kuo A."/>
            <person name="Morin E."/>
            <person name="Chen J."/>
            <person name="Kohler A."/>
            <person name="Krizsan K."/>
            <person name="Balestrini R."/>
            <person name="Da Silva C."/>
            <person name="Montanini B."/>
            <person name="Hainaut M."/>
            <person name="Levati E."/>
            <person name="Barry K.W."/>
            <person name="Belfiori B."/>
            <person name="Cichocki N."/>
            <person name="Clum A."/>
            <person name="Dockter R.B."/>
            <person name="Fauchery L."/>
            <person name="Guy J."/>
            <person name="Iotti M."/>
            <person name="Le Tacon F."/>
            <person name="Lindquist E.A."/>
            <person name="Lipzen A."/>
            <person name="Malagnac F."/>
            <person name="Mello A."/>
            <person name="Molinier V."/>
            <person name="Miyauchi S."/>
            <person name="Poulain J."/>
            <person name="Riccioni C."/>
            <person name="Rubini A."/>
            <person name="Sitrit Y."/>
            <person name="Splivallo R."/>
            <person name="Traeger S."/>
            <person name="Wang M."/>
            <person name="Zifcakova L."/>
            <person name="Wipf D."/>
            <person name="Zambonelli A."/>
            <person name="Paolocci F."/>
            <person name="Nowrousian M."/>
            <person name="Ottonello S."/>
            <person name="Baldrian P."/>
            <person name="Spatafora J.W."/>
            <person name="Henrissat B."/>
            <person name="Nagy L.G."/>
            <person name="Aury J.M."/>
            <person name="Wincker P."/>
            <person name="Grigoriev I.V."/>
            <person name="Bonfante P."/>
            <person name="Martin F.M."/>
        </authorList>
    </citation>
    <scope>NUCLEOTIDE SEQUENCE [LARGE SCALE GENOMIC DNA]</scope>
    <source>
        <strain evidence="2 3">CCBAS932</strain>
    </source>
</reference>
<evidence type="ECO:0000313" key="3">
    <source>
        <dbReference type="Proteomes" id="UP000277580"/>
    </source>
</evidence>
<sequence>MTKEVRISTPQDQSTPGMSSSSTTEGSLNINRDIPRAASFRLAVGNNPPSYQVTVEDHGKIKVEVTEHSIGQAPEPDDYSDSSVTYIASDNADRITSDSSWNSSSSSSVYTEVYRSSPPPMPDIPDDSAVEAQIDEFLQARMLAIRAIRGPLPTDYEHLDFYSPGYQPAPRFQFQMLPNGYLPLPQIRRDLFILNAIYPEHSNLFVLMLVLYDNCDPQDEMVLRSINALPHMRRFIEMFLLPSKVLPGELTMDNEFTQTRTGFDGAISGACVVKCGGTLRFHLRSEYIEHQQWSHAKQASIREPSATIPKTPAAPDAELYADHIATEAAFQFLDRPHLHSDALSVGTTQVKLWVNSFMARMGWCIIFVGSFILGCFEGPSSDLKGLELDVATSEKDNSAGA</sequence>
<dbReference type="Proteomes" id="UP000277580">
    <property type="component" value="Unassembled WGS sequence"/>
</dbReference>
<evidence type="ECO:0000313" key="2">
    <source>
        <dbReference type="EMBL" id="RPB12348.1"/>
    </source>
</evidence>
<feature type="compositionally biased region" description="Polar residues" evidence="1">
    <location>
        <begin position="8"/>
        <end position="30"/>
    </location>
</feature>
<evidence type="ECO:0000256" key="1">
    <source>
        <dbReference type="SAM" id="MobiDB-lite"/>
    </source>
</evidence>
<gene>
    <name evidence="2" type="ORF">P167DRAFT_574394</name>
</gene>
<name>A0A3N4KS65_9PEZI</name>
<feature type="compositionally biased region" description="Low complexity" evidence="1">
    <location>
        <begin position="97"/>
        <end position="108"/>
    </location>
</feature>
<keyword evidence="3" id="KW-1185">Reference proteome</keyword>
<dbReference type="EMBL" id="ML119129">
    <property type="protein sequence ID" value="RPB12348.1"/>
    <property type="molecule type" value="Genomic_DNA"/>
</dbReference>
<dbReference type="OrthoDB" id="5424280at2759"/>
<accession>A0A3N4KS65</accession>
<dbReference type="InParanoid" id="A0A3N4KS65"/>
<feature type="region of interest" description="Disordered" evidence="1">
    <location>
        <begin position="1"/>
        <end position="32"/>
    </location>
</feature>
<organism evidence="2 3">
    <name type="scientific">Morchella conica CCBAS932</name>
    <dbReference type="NCBI Taxonomy" id="1392247"/>
    <lineage>
        <taxon>Eukaryota</taxon>
        <taxon>Fungi</taxon>
        <taxon>Dikarya</taxon>
        <taxon>Ascomycota</taxon>
        <taxon>Pezizomycotina</taxon>
        <taxon>Pezizomycetes</taxon>
        <taxon>Pezizales</taxon>
        <taxon>Morchellaceae</taxon>
        <taxon>Morchella</taxon>
    </lineage>
</organism>